<organism evidence="6 7">
    <name type="scientific">Haloactinopolyspora alba</name>
    <dbReference type="NCBI Taxonomy" id="648780"/>
    <lineage>
        <taxon>Bacteria</taxon>
        <taxon>Bacillati</taxon>
        <taxon>Actinomycetota</taxon>
        <taxon>Actinomycetes</taxon>
        <taxon>Jiangellales</taxon>
        <taxon>Jiangellaceae</taxon>
        <taxon>Haloactinopolyspora</taxon>
    </lineage>
</organism>
<dbReference type="RefSeq" id="WP_106535848.1">
    <property type="nucleotide sequence ID" value="NZ_ML142898.1"/>
</dbReference>
<protein>
    <submittedName>
        <fullName evidence="6">Multiple sugar transport system substrate-binding protein</fullName>
    </submittedName>
</protein>
<dbReference type="OrthoDB" id="2644341at2"/>
<dbReference type="PANTHER" id="PTHR43649">
    <property type="entry name" value="ARABINOSE-BINDING PROTEIN-RELATED"/>
    <property type="match status" value="1"/>
</dbReference>
<dbReference type="InterPro" id="IPR006059">
    <property type="entry name" value="SBP"/>
</dbReference>
<keyword evidence="3" id="KW-0813">Transport</keyword>
<dbReference type="InterPro" id="IPR006311">
    <property type="entry name" value="TAT_signal"/>
</dbReference>
<dbReference type="PROSITE" id="PS51318">
    <property type="entry name" value="TAT"/>
    <property type="match status" value="1"/>
</dbReference>
<dbReference type="Pfam" id="PF01547">
    <property type="entry name" value="SBP_bac_1"/>
    <property type="match status" value="1"/>
</dbReference>
<gene>
    <name evidence="6" type="ORF">CLV30_102235</name>
</gene>
<dbReference type="InterPro" id="IPR050490">
    <property type="entry name" value="Bact_solute-bd_prot1"/>
</dbReference>
<dbReference type="Gene3D" id="3.40.190.10">
    <property type="entry name" value="Periplasmic binding protein-like II"/>
    <property type="match status" value="1"/>
</dbReference>
<evidence type="ECO:0000256" key="4">
    <source>
        <dbReference type="ARBA" id="ARBA00022729"/>
    </source>
</evidence>
<comment type="subcellular location">
    <subcellularLocation>
        <location evidence="1">Cell envelope</location>
    </subcellularLocation>
</comment>
<dbReference type="GO" id="GO:0030313">
    <property type="term" value="C:cell envelope"/>
    <property type="evidence" value="ECO:0007669"/>
    <property type="project" value="UniProtKB-SubCell"/>
</dbReference>
<dbReference type="SUPFAM" id="SSF53850">
    <property type="entry name" value="Periplasmic binding protein-like II"/>
    <property type="match status" value="1"/>
</dbReference>
<dbReference type="Proteomes" id="UP000243528">
    <property type="component" value="Unassembled WGS sequence"/>
</dbReference>
<evidence type="ECO:0000313" key="6">
    <source>
        <dbReference type="EMBL" id="PSL06846.1"/>
    </source>
</evidence>
<evidence type="ECO:0000256" key="1">
    <source>
        <dbReference type="ARBA" id="ARBA00004196"/>
    </source>
</evidence>
<dbReference type="AlphaFoldDB" id="A0A2P8EBK2"/>
<name>A0A2P8EBK2_9ACTN</name>
<reference evidence="6 7" key="1">
    <citation type="submission" date="2018-03" db="EMBL/GenBank/DDBJ databases">
        <title>Genomic Encyclopedia of Archaeal and Bacterial Type Strains, Phase II (KMG-II): from individual species to whole genera.</title>
        <authorList>
            <person name="Goeker M."/>
        </authorList>
    </citation>
    <scope>NUCLEOTIDE SEQUENCE [LARGE SCALE GENOMIC DNA]</scope>
    <source>
        <strain evidence="6 7">DSM 45211</strain>
    </source>
</reference>
<keyword evidence="6" id="KW-0762">Sugar transport</keyword>
<comment type="caution">
    <text evidence="6">The sequence shown here is derived from an EMBL/GenBank/DDBJ whole genome shotgun (WGS) entry which is preliminary data.</text>
</comment>
<feature type="coiled-coil region" evidence="5">
    <location>
        <begin position="446"/>
        <end position="473"/>
    </location>
</feature>
<evidence type="ECO:0000256" key="2">
    <source>
        <dbReference type="ARBA" id="ARBA00008520"/>
    </source>
</evidence>
<comment type="similarity">
    <text evidence="2">Belongs to the bacterial solute-binding protein 1 family.</text>
</comment>
<evidence type="ECO:0000256" key="5">
    <source>
        <dbReference type="SAM" id="Coils"/>
    </source>
</evidence>
<evidence type="ECO:0000256" key="3">
    <source>
        <dbReference type="ARBA" id="ARBA00022448"/>
    </source>
</evidence>
<proteinExistence type="inferred from homology"/>
<dbReference type="PANTHER" id="PTHR43649:SF31">
    <property type="entry name" value="SN-GLYCEROL-3-PHOSPHATE-BINDING PERIPLASMIC PROTEIN UGPB"/>
    <property type="match status" value="1"/>
</dbReference>
<sequence>MGQHRRDLGRHISRRQLIGTSSAAALAAVLAGCTGGGQSSAGNGGGGGGGKNGPLQWWDQFRPLTDLFEKDLFGAYTKKHPDVEVERRQMPAADLGQALQIARRSNQLPDVHSTAGLGSSTAALVREGWFQPIGGFVDVAGSPVGDLLYDGIHRFDGEIYGFPAFSGRWHEHAPWFNTALLQQAGVDPEEEPATWDDFRAVARRITQGTDDGVFGMVIPMKEPPFLDTLVNKFAMTAGAPGPGGVDWATGEYVLDSQEYVDAVEYLVSLQEDGVIHPASASMGPRDARARWAAGQAAIYPWGPWFIGGLLVDEPEAVERGVGVWHIPTPQTARNFIYEAPQPGTFWVSAESEQPELAAEILLQMTTREFQAELAAAMDVFPALIDVVADADVHPAYARCATYFQEDIRFGPSPEVGNPGVARVNSEMRDVHPNVGEIAQSVLTGSASDIKGELARYNDKLSAERERALKAVQEDGAEVDLNAWVFANWDPNTDYDQTAYGQR</sequence>
<evidence type="ECO:0000313" key="7">
    <source>
        <dbReference type="Proteomes" id="UP000243528"/>
    </source>
</evidence>
<dbReference type="PROSITE" id="PS51257">
    <property type="entry name" value="PROKAR_LIPOPROTEIN"/>
    <property type="match status" value="1"/>
</dbReference>
<accession>A0A2P8EBK2</accession>
<dbReference type="EMBL" id="PYGE01000002">
    <property type="protein sequence ID" value="PSL06846.1"/>
    <property type="molecule type" value="Genomic_DNA"/>
</dbReference>
<keyword evidence="7" id="KW-1185">Reference proteome</keyword>
<keyword evidence="5" id="KW-0175">Coiled coil</keyword>
<keyword evidence="4" id="KW-0732">Signal</keyword>